<dbReference type="SUPFAM" id="SSF50998">
    <property type="entry name" value="Quinoprotein alcohol dehydrogenase-like"/>
    <property type="match status" value="1"/>
</dbReference>
<feature type="region of interest" description="Disordered" evidence="7">
    <location>
        <begin position="195"/>
        <end position="285"/>
    </location>
</feature>
<dbReference type="EMBL" id="KB932201">
    <property type="protein sequence ID" value="KCV73259.1"/>
    <property type="molecule type" value="Genomic_DNA"/>
</dbReference>
<dbReference type="OrthoDB" id="10263272at2759"/>
<feature type="region of interest" description="Disordered" evidence="7">
    <location>
        <begin position="1"/>
        <end position="128"/>
    </location>
</feature>
<feature type="repeat" description="WD" evidence="6">
    <location>
        <begin position="463"/>
        <end position="495"/>
    </location>
</feature>
<dbReference type="RefSeq" id="XP_009492960.1">
    <property type="nucleotide sequence ID" value="XM_009494685.1"/>
</dbReference>
<dbReference type="Proteomes" id="UP000030693">
    <property type="component" value="Unassembled WGS sequence"/>
</dbReference>
<feature type="compositionally biased region" description="Low complexity" evidence="7">
    <location>
        <begin position="979"/>
        <end position="988"/>
    </location>
</feature>
<keyword evidence="4" id="KW-0498">Mitosis</keyword>
<dbReference type="PROSITE" id="PS50294">
    <property type="entry name" value="WD_REPEATS_REGION"/>
    <property type="match status" value="2"/>
</dbReference>
<feature type="compositionally biased region" description="Low complexity" evidence="7">
    <location>
        <begin position="920"/>
        <end position="945"/>
    </location>
</feature>
<proteinExistence type="predicted"/>
<evidence type="ECO:0000256" key="1">
    <source>
        <dbReference type="ARBA" id="ARBA00022574"/>
    </source>
</evidence>
<feature type="compositionally biased region" description="Pro residues" evidence="7">
    <location>
        <begin position="1"/>
        <end position="13"/>
    </location>
</feature>
<dbReference type="Pfam" id="PF00400">
    <property type="entry name" value="WD40"/>
    <property type="match status" value="2"/>
</dbReference>
<evidence type="ECO:0000256" key="6">
    <source>
        <dbReference type="PROSITE-ProRule" id="PRU00221"/>
    </source>
</evidence>
<accession>A0A058ZFX3</accession>
<feature type="compositionally biased region" description="Pro residues" evidence="7">
    <location>
        <begin position="838"/>
        <end position="847"/>
    </location>
</feature>
<feature type="region of interest" description="Disordered" evidence="7">
    <location>
        <begin position="876"/>
        <end position="1039"/>
    </location>
</feature>
<evidence type="ECO:0000256" key="4">
    <source>
        <dbReference type="ARBA" id="ARBA00022776"/>
    </source>
</evidence>
<evidence type="ECO:0000256" key="5">
    <source>
        <dbReference type="ARBA" id="ARBA00023306"/>
    </source>
</evidence>
<feature type="compositionally biased region" description="Low complexity" evidence="7">
    <location>
        <begin position="45"/>
        <end position="55"/>
    </location>
</feature>
<dbReference type="PROSITE" id="PS50082">
    <property type="entry name" value="WD_REPEATS_2"/>
    <property type="match status" value="2"/>
</dbReference>
<evidence type="ECO:0000313" key="9">
    <source>
        <dbReference type="Proteomes" id="UP000030693"/>
    </source>
</evidence>
<dbReference type="AlphaFoldDB" id="A0A058ZFX3"/>
<dbReference type="GO" id="GO:0031145">
    <property type="term" value="P:anaphase-promoting complex-dependent catabolic process"/>
    <property type="evidence" value="ECO:0007669"/>
    <property type="project" value="TreeGrafter"/>
</dbReference>
<dbReference type="PANTHER" id="PTHR19918:SF8">
    <property type="entry name" value="FI02843P"/>
    <property type="match status" value="1"/>
</dbReference>
<dbReference type="InterPro" id="IPR001680">
    <property type="entry name" value="WD40_rpt"/>
</dbReference>
<feature type="repeat" description="WD" evidence="6">
    <location>
        <begin position="756"/>
        <end position="788"/>
    </location>
</feature>
<dbReference type="InterPro" id="IPR011047">
    <property type="entry name" value="Quinoprotein_ADH-like_sf"/>
</dbReference>
<name>A0A058ZFX3_FONAL</name>
<dbReference type="eggNOG" id="KOG0305">
    <property type="taxonomic scope" value="Eukaryota"/>
</dbReference>
<keyword evidence="9" id="KW-1185">Reference proteome</keyword>
<dbReference type="InterPro" id="IPR033010">
    <property type="entry name" value="Cdc20/Fizzy"/>
</dbReference>
<keyword evidence="1 6" id="KW-0853">WD repeat</keyword>
<keyword evidence="2" id="KW-0132">Cell division</keyword>
<protein>
    <recommendedName>
        <fullName evidence="10">Anaphase-promoting complex subunit 4 WD40 domain-containing protein</fullName>
    </recommendedName>
</protein>
<dbReference type="SMART" id="SM00320">
    <property type="entry name" value="WD40"/>
    <property type="match status" value="4"/>
</dbReference>
<feature type="compositionally biased region" description="Pro residues" evidence="7">
    <location>
        <begin position="880"/>
        <end position="899"/>
    </location>
</feature>
<evidence type="ECO:0000256" key="2">
    <source>
        <dbReference type="ARBA" id="ARBA00022618"/>
    </source>
</evidence>
<reference evidence="8" key="1">
    <citation type="submission" date="2013-04" db="EMBL/GenBank/DDBJ databases">
        <title>The Genome Sequence of Fonticula alba ATCC 38817.</title>
        <authorList>
            <consortium name="The Broad Institute Genomics Platform"/>
            <person name="Russ C."/>
            <person name="Cuomo C."/>
            <person name="Burger G."/>
            <person name="Gray M.W."/>
            <person name="Holland P.W.H."/>
            <person name="King N."/>
            <person name="Lang F.B.F."/>
            <person name="Roger A.J."/>
            <person name="Ruiz-Trillo I."/>
            <person name="Brown M."/>
            <person name="Walker B."/>
            <person name="Young S."/>
            <person name="Zeng Q."/>
            <person name="Gargeya S."/>
            <person name="Fitzgerald M."/>
            <person name="Haas B."/>
            <person name="Abouelleil A."/>
            <person name="Allen A.W."/>
            <person name="Alvarado L."/>
            <person name="Arachchi H.M."/>
            <person name="Berlin A.M."/>
            <person name="Chapman S.B."/>
            <person name="Gainer-Dewar J."/>
            <person name="Goldberg J."/>
            <person name="Griggs A."/>
            <person name="Gujja S."/>
            <person name="Hansen M."/>
            <person name="Howarth C."/>
            <person name="Imamovic A."/>
            <person name="Ireland A."/>
            <person name="Larimer J."/>
            <person name="McCowan C."/>
            <person name="Murphy C."/>
            <person name="Pearson M."/>
            <person name="Poon T.W."/>
            <person name="Priest M."/>
            <person name="Roberts A."/>
            <person name="Saif S."/>
            <person name="Shea T."/>
            <person name="Sisk P."/>
            <person name="Sykes S."/>
            <person name="Wortman J."/>
            <person name="Nusbaum C."/>
            <person name="Birren B."/>
        </authorList>
    </citation>
    <scope>NUCLEOTIDE SEQUENCE [LARGE SCALE GENOMIC DNA]</scope>
    <source>
        <strain evidence="8">ATCC 38817</strain>
    </source>
</reference>
<dbReference type="InterPro" id="IPR015943">
    <property type="entry name" value="WD40/YVTN_repeat-like_dom_sf"/>
</dbReference>
<dbReference type="GeneID" id="20525525"/>
<keyword evidence="3" id="KW-0677">Repeat</keyword>
<dbReference type="STRING" id="691883.A0A058ZFX3"/>
<gene>
    <name evidence="8" type="ORF">H696_00800</name>
</gene>
<dbReference type="GO" id="GO:0005680">
    <property type="term" value="C:anaphase-promoting complex"/>
    <property type="evidence" value="ECO:0007669"/>
    <property type="project" value="TreeGrafter"/>
</dbReference>
<dbReference type="GO" id="GO:1990757">
    <property type="term" value="F:ubiquitin ligase activator activity"/>
    <property type="evidence" value="ECO:0007669"/>
    <property type="project" value="TreeGrafter"/>
</dbReference>
<dbReference type="GO" id="GO:1905786">
    <property type="term" value="P:positive regulation of anaphase-promoting complex-dependent catabolic process"/>
    <property type="evidence" value="ECO:0007669"/>
    <property type="project" value="TreeGrafter"/>
</dbReference>
<feature type="compositionally biased region" description="Pro residues" evidence="7">
    <location>
        <begin position="108"/>
        <end position="124"/>
    </location>
</feature>
<dbReference type="PANTHER" id="PTHR19918">
    <property type="entry name" value="CELL DIVISION CYCLE 20 CDC20 FIZZY -RELATED"/>
    <property type="match status" value="1"/>
</dbReference>
<evidence type="ECO:0000256" key="3">
    <source>
        <dbReference type="ARBA" id="ARBA00022737"/>
    </source>
</evidence>
<dbReference type="Gene3D" id="2.130.10.10">
    <property type="entry name" value="YVTN repeat-like/Quinoprotein amine dehydrogenase"/>
    <property type="match status" value="3"/>
</dbReference>
<sequence length="1052" mass="107540">MDSPGTPPPPGPPFGIKRPGEASPAGPEAKRRRGSTPGCPPSAPSGPSSGPGDLPSSPPGPGGSFGPATSPARPPPWLTPRRGSGTDTARSSPGVFFPAGAITGQPRGPAPPGPAPGHRPPSPEPETAALMGRLARGSVTLMAGPLVGAWPDELLAMADSPNPALLDATAASAQTLSDIQRIRAMRQHSNSLNHMLASSSSLGPDVFSSDGPDPPATDPEDLLPRSLAGPAGFDERPALSTAWAPASPPTERRAPVAGSVGPAMGPSAGWASRPGDSGPRPPPAVEPVLMLHASGIGNDYYRSVMSWEPSELLAVGLESMIFVHGVHSTRSTQLFSQAALPRWSPGLLPHHARTISAVAWGDATTLAAATNFGELVLLRSDHLNSSMALRGQAAILSFGQPLDGLVGALSWRDAGLLSLGSHNGRIASVDPRAGVGQPVLLFDRHRPGYSPGPAAIGNGGSQAGGHALTVCSLAWSPCGRWLASGGSDHLLCLWDPRWPRQPVARVARHQAAVGALAWCSADMVSSSAGPLGPGLADRLAPGTESASPSAEDAWLRYWEGLAEAEHPGLAGGLAGPVLASGGGAADRCIRLWDVLRPAAGLAAAATRWPGLAADPGPAGHVRELFALDTGSQVCGLAFDRSTRQLVSAHGFSSNSLSVWGLRPGVRRRPGARVPVPGDPGWAPAALAGVPRPVPVVLDPVTGRPVGRGALLGTLHRLDPSRFPAPPGPAGWTAAAPLAGLGQPSPHPSLDHHFEVAPAHGDRVLHLALAGDGRHFATASFDRSIRLWDCLDVAAREGAAGRADARAGHGHTHLPAHHGGAAPFRSSGSVDIGVGRGSPLPPPPPPALDPAAGTPASRHRRRYLSVPRPAPAAEVLFFPATPSPPRRQDPHQPPQQPQPQQPQHHPDGLTPTGEDAGGSGRASASPATPARPRSAHPGHAPAPHSASSDEEHPALAAGSPEPWTPSTTGALLLPQPPASPASLGQPPGSGPGQALGPGRRPRHMLVATVGPGPTLEAPSAERLDRPEASGSPLSSSSWRSGLIRSELRHLQFR</sequence>
<feature type="compositionally biased region" description="Low complexity" evidence="7">
    <location>
        <begin position="1028"/>
        <end position="1039"/>
    </location>
</feature>
<organism evidence="8">
    <name type="scientific">Fonticula alba</name>
    <name type="common">Slime mold</name>
    <dbReference type="NCBI Taxonomy" id="691883"/>
    <lineage>
        <taxon>Eukaryota</taxon>
        <taxon>Rotosphaerida</taxon>
        <taxon>Fonticulaceae</taxon>
        <taxon>Fonticula</taxon>
    </lineage>
</organism>
<evidence type="ECO:0000313" key="8">
    <source>
        <dbReference type="EMBL" id="KCV73259.1"/>
    </source>
</evidence>
<dbReference type="GO" id="GO:0051301">
    <property type="term" value="P:cell division"/>
    <property type="evidence" value="ECO:0007669"/>
    <property type="project" value="UniProtKB-KW"/>
</dbReference>
<feature type="region of interest" description="Disordered" evidence="7">
    <location>
        <begin position="802"/>
        <end position="860"/>
    </location>
</feature>
<evidence type="ECO:0000256" key="7">
    <source>
        <dbReference type="SAM" id="MobiDB-lite"/>
    </source>
</evidence>
<evidence type="ECO:0008006" key="10">
    <source>
        <dbReference type="Google" id="ProtNLM"/>
    </source>
</evidence>
<keyword evidence="5" id="KW-0131">Cell cycle</keyword>
<dbReference type="GO" id="GO:0010997">
    <property type="term" value="F:anaphase-promoting complex binding"/>
    <property type="evidence" value="ECO:0007669"/>
    <property type="project" value="InterPro"/>
</dbReference>